<dbReference type="InterPro" id="IPR009057">
    <property type="entry name" value="Homeodomain-like_sf"/>
</dbReference>
<evidence type="ECO:0000313" key="2">
    <source>
        <dbReference type="EMBL" id="KZE66392.1"/>
    </source>
</evidence>
<protein>
    <recommendedName>
        <fullName evidence="1">DOD-type homing endonuclease domain-containing protein</fullName>
    </recommendedName>
</protein>
<dbReference type="GO" id="GO:0000150">
    <property type="term" value="F:DNA strand exchange activity"/>
    <property type="evidence" value="ECO:0007669"/>
    <property type="project" value="InterPro"/>
</dbReference>
<dbReference type="RefSeq" id="WP_066242266.1">
    <property type="nucleotide sequence ID" value="NZ_LRFC01000023.1"/>
</dbReference>
<dbReference type="Gene3D" id="3.10.28.10">
    <property type="entry name" value="Homing endonucleases"/>
    <property type="match status" value="1"/>
</dbReference>
<dbReference type="EMBL" id="LRFC01000023">
    <property type="protein sequence ID" value="KZE66392.1"/>
    <property type="molecule type" value="Genomic_DNA"/>
</dbReference>
<dbReference type="Pfam" id="PF14528">
    <property type="entry name" value="LAGLIDADG_3"/>
    <property type="match status" value="1"/>
</dbReference>
<evidence type="ECO:0000259" key="1">
    <source>
        <dbReference type="PROSITE" id="PS50819"/>
    </source>
</evidence>
<keyword evidence="3" id="KW-1185">Reference proteome</keyword>
<feature type="domain" description="DOD-type homing endonuclease" evidence="1">
    <location>
        <begin position="93"/>
        <end position="236"/>
    </location>
</feature>
<dbReference type="PRINTS" id="PR00379">
    <property type="entry name" value="INTEIN"/>
</dbReference>
<sequence>MERVNHNHRQRGYGARDKEELMNQIISLHENGNSQVEIARKLNISRGTILRWNKENKFFIPRKPGEAGKLKNKKYSYIEDYFEIINTPNRAYVLGFILGDGTIVDRVKSKRLVITVAEQDKDLLSDIAIELNASQLVKFRSNKNINEQNKCSLTINSTKMCNDLIKLGVLPKKTGIERWIVLDNLDLQWAFLRGFFDADGHIRVYFRKGYRKVRVGFTGSYFMLDAILTFLKNQHIGLGVNSLQGKQGCFDLYLSSVLDAKEIYKHLYSNGDIKLIRKYKKFSSLMI</sequence>
<organism evidence="2 3">
    <name type="scientific">Fictibacillus phosphorivorans</name>
    <dbReference type="NCBI Taxonomy" id="1221500"/>
    <lineage>
        <taxon>Bacteria</taxon>
        <taxon>Bacillati</taxon>
        <taxon>Bacillota</taxon>
        <taxon>Bacilli</taxon>
        <taxon>Bacillales</taxon>
        <taxon>Fictibacillaceae</taxon>
        <taxon>Fictibacillus</taxon>
    </lineage>
</organism>
<evidence type="ECO:0000313" key="3">
    <source>
        <dbReference type="Proteomes" id="UP000076567"/>
    </source>
</evidence>
<proteinExistence type="predicted"/>
<dbReference type="AlphaFoldDB" id="A0A165NKB7"/>
<dbReference type="Pfam" id="PF02796">
    <property type="entry name" value="HTH_7"/>
    <property type="match status" value="1"/>
</dbReference>
<dbReference type="GO" id="GO:0016539">
    <property type="term" value="P:intein-mediated protein splicing"/>
    <property type="evidence" value="ECO:0007669"/>
    <property type="project" value="InterPro"/>
</dbReference>
<gene>
    <name evidence="2" type="ORF">AWM68_08510</name>
</gene>
<name>A0A165NKB7_9BACL</name>
<dbReference type="InterPro" id="IPR006142">
    <property type="entry name" value="INTEIN"/>
</dbReference>
<comment type="caution">
    <text evidence="2">The sequence shown here is derived from an EMBL/GenBank/DDBJ whole genome shotgun (WGS) entry which is preliminary data.</text>
</comment>
<dbReference type="InterPro" id="IPR004860">
    <property type="entry name" value="LAGLIDADG_dom"/>
</dbReference>
<dbReference type="SUPFAM" id="SSF46689">
    <property type="entry name" value="Homeodomain-like"/>
    <property type="match status" value="1"/>
</dbReference>
<dbReference type="InterPro" id="IPR004042">
    <property type="entry name" value="Intein_endonuc_central"/>
</dbReference>
<dbReference type="GO" id="GO:0004519">
    <property type="term" value="F:endonuclease activity"/>
    <property type="evidence" value="ECO:0007669"/>
    <property type="project" value="InterPro"/>
</dbReference>
<dbReference type="OrthoDB" id="961985at2"/>
<reference evidence="3" key="1">
    <citation type="submission" date="2016-01" db="EMBL/GenBank/DDBJ databases">
        <title>Draft genome of Chromobacterium sp. F49.</title>
        <authorList>
            <person name="Hong K.W."/>
        </authorList>
    </citation>
    <scope>NUCLEOTIDE SEQUENCE [LARGE SCALE GENOMIC DNA]</scope>
    <source>
        <strain evidence="3">P7IIIA</strain>
    </source>
</reference>
<dbReference type="SUPFAM" id="SSF55608">
    <property type="entry name" value="Homing endonucleases"/>
    <property type="match status" value="2"/>
</dbReference>
<dbReference type="Gene3D" id="1.10.10.60">
    <property type="entry name" value="Homeodomain-like"/>
    <property type="match status" value="1"/>
</dbReference>
<dbReference type="PROSITE" id="PS50819">
    <property type="entry name" value="INTEIN_ENDONUCLEASE"/>
    <property type="match status" value="1"/>
</dbReference>
<accession>A0A165NKB7</accession>
<dbReference type="InterPro" id="IPR006120">
    <property type="entry name" value="Resolvase_HTH_dom"/>
</dbReference>
<dbReference type="InterPro" id="IPR027434">
    <property type="entry name" value="Homing_endonucl"/>
</dbReference>
<dbReference type="Proteomes" id="UP000076567">
    <property type="component" value="Unassembled WGS sequence"/>
</dbReference>
<dbReference type="GO" id="GO:0003677">
    <property type="term" value="F:DNA binding"/>
    <property type="evidence" value="ECO:0007669"/>
    <property type="project" value="InterPro"/>
</dbReference>